<keyword evidence="10" id="KW-1185">Reference proteome</keyword>
<dbReference type="SMART" id="SM00774">
    <property type="entry name" value="WRKY"/>
    <property type="match status" value="1"/>
</dbReference>
<keyword evidence="4" id="KW-0804">Transcription</keyword>
<dbReference type="InterPro" id="IPR044810">
    <property type="entry name" value="WRKY_plant"/>
</dbReference>
<dbReference type="InterPro" id="IPR036576">
    <property type="entry name" value="WRKY_dom_sf"/>
</dbReference>
<dbReference type="GO" id="GO:0005634">
    <property type="term" value="C:nucleus"/>
    <property type="evidence" value="ECO:0007669"/>
    <property type="project" value="UniProtKB-SubCell"/>
</dbReference>
<reference evidence="8" key="2">
    <citation type="journal article" date="2019" name="Curr. Biol.">
        <title>Chromatin organization in early land plants reveals an ancestral association between H3K27me3, transposons, and constitutive heterochromatin.</title>
        <authorList>
            <person name="Montgomery S.A."/>
            <person name="Tanizawa Y."/>
            <person name="Galik B."/>
            <person name="Wang N."/>
            <person name="Ito T."/>
            <person name="Mochizuki T."/>
            <person name="Akimcheva S."/>
            <person name="Bowman J."/>
            <person name="Cognat V."/>
            <person name="Drouard L."/>
            <person name="Ekker H."/>
            <person name="Houng S."/>
            <person name="Kohchi T."/>
            <person name="Lin S."/>
            <person name="Liu L.D."/>
            <person name="Nakamura Y."/>
            <person name="Valeeva L.R."/>
            <person name="Shakirov E.V."/>
            <person name="Shippen D.E."/>
            <person name="Wei W."/>
            <person name="Yagura M."/>
            <person name="Yamaoka S."/>
            <person name="Yamato K.T."/>
            <person name="Liu C."/>
            <person name="Berger F."/>
        </authorList>
    </citation>
    <scope>NUCLEOTIDE SEQUENCE [LARGE SCALE GENOMIC DNA]</scope>
    <source>
        <strain evidence="8">Tak-1</strain>
    </source>
</reference>
<gene>
    <name evidence="9" type="ORF">AXG93_3911s1520</name>
    <name evidence="8" type="ORF">Mp_1g24950</name>
</gene>
<keyword evidence="3" id="KW-0238">DNA-binding</keyword>
<evidence type="ECO:0000313" key="10">
    <source>
        <dbReference type="Proteomes" id="UP000077202"/>
    </source>
</evidence>
<dbReference type="PANTHER" id="PTHR32096">
    <property type="entry name" value="WRKY TRANSCRIPTION FACTOR 30-RELATED-RELATED"/>
    <property type="match status" value="1"/>
</dbReference>
<evidence type="ECO:0000256" key="2">
    <source>
        <dbReference type="ARBA" id="ARBA00023015"/>
    </source>
</evidence>
<dbReference type="GO" id="GO:0003700">
    <property type="term" value="F:DNA-binding transcription factor activity"/>
    <property type="evidence" value="ECO:0007669"/>
    <property type="project" value="InterPro"/>
</dbReference>
<feature type="region of interest" description="Disordered" evidence="6">
    <location>
        <begin position="194"/>
        <end position="242"/>
    </location>
</feature>
<dbReference type="Gene3D" id="2.20.25.80">
    <property type="entry name" value="WRKY domain"/>
    <property type="match status" value="1"/>
</dbReference>
<keyword evidence="5" id="KW-0539">Nucleus</keyword>
<dbReference type="EMBL" id="AP019866">
    <property type="protein sequence ID" value="BBM99933.1"/>
    <property type="molecule type" value="Genomic_DNA"/>
</dbReference>
<evidence type="ECO:0000313" key="11">
    <source>
        <dbReference type="Proteomes" id="UP001162541"/>
    </source>
</evidence>
<reference evidence="9 10" key="1">
    <citation type="submission" date="2016-03" db="EMBL/GenBank/DDBJ databases">
        <title>Mechanisms controlling the formation of the plant cell surface in tip-growing cells are functionally conserved among land plants.</title>
        <authorList>
            <person name="Honkanen S."/>
            <person name="Jones V.A."/>
            <person name="Morieri G."/>
            <person name="Champion C."/>
            <person name="Hetherington A.J."/>
            <person name="Kelly S."/>
            <person name="Saint-Marcoux D."/>
            <person name="Proust H."/>
            <person name="Prescott H."/>
            <person name="Dolan L."/>
        </authorList>
    </citation>
    <scope>NUCLEOTIDE SEQUENCE [LARGE SCALE GENOMIC DNA]</scope>
    <source>
        <strain evidence="10">cv. Tak-1 and cv. Tak-2</strain>
        <tissue evidence="9">Whole gametophyte</tissue>
    </source>
</reference>
<dbReference type="PROSITE" id="PS50811">
    <property type="entry name" value="WRKY"/>
    <property type="match status" value="1"/>
</dbReference>
<dbReference type="EMBL" id="LVLJ01001899">
    <property type="protein sequence ID" value="OAE27470.1"/>
    <property type="molecule type" value="Genomic_DNA"/>
</dbReference>
<dbReference type="Proteomes" id="UP000077202">
    <property type="component" value="Unassembled WGS sequence"/>
</dbReference>
<dbReference type="Pfam" id="PF03106">
    <property type="entry name" value="WRKY"/>
    <property type="match status" value="1"/>
</dbReference>
<evidence type="ECO:0000313" key="8">
    <source>
        <dbReference type="EMBL" id="BBM99933.1"/>
    </source>
</evidence>
<keyword evidence="2" id="KW-0805">Transcription regulation</keyword>
<protein>
    <recommendedName>
        <fullName evidence="7">WRKY domain-containing protein</fullName>
    </recommendedName>
</protein>
<reference evidence="11" key="3">
    <citation type="journal article" date="2020" name="Curr. Biol.">
        <title>Chromatin organization in early land plants reveals an ancestral association between H3K27me3, transposons, and constitutive heterochromatin.</title>
        <authorList>
            <person name="Montgomery S.A."/>
            <person name="Tanizawa Y."/>
            <person name="Galik B."/>
            <person name="Wang N."/>
            <person name="Ito T."/>
            <person name="Mochizuki T."/>
            <person name="Akimcheva S."/>
            <person name="Bowman J.L."/>
            <person name="Cognat V."/>
            <person name="Marechal-Drouard L."/>
            <person name="Ekker H."/>
            <person name="Hong S.F."/>
            <person name="Kohchi T."/>
            <person name="Lin S.S."/>
            <person name="Liu L.D."/>
            <person name="Nakamura Y."/>
            <person name="Valeeva L.R."/>
            <person name="Shakirov E.V."/>
            <person name="Shippen D.E."/>
            <person name="Wei W.L."/>
            <person name="Yagura M."/>
            <person name="Yamaoka S."/>
            <person name="Yamato K.T."/>
            <person name="Liu C."/>
            <person name="Berger F."/>
        </authorList>
    </citation>
    <scope>NUCLEOTIDE SEQUENCE [LARGE SCALE GENOMIC DNA]</scope>
    <source>
        <strain evidence="11">Tak-1</strain>
    </source>
</reference>
<feature type="region of interest" description="Disordered" evidence="6">
    <location>
        <begin position="306"/>
        <end position="377"/>
    </location>
</feature>
<evidence type="ECO:0000256" key="4">
    <source>
        <dbReference type="ARBA" id="ARBA00023163"/>
    </source>
</evidence>
<evidence type="ECO:0000256" key="1">
    <source>
        <dbReference type="ARBA" id="ARBA00004123"/>
    </source>
</evidence>
<comment type="subcellular location">
    <subcellularLocation>
        <location evidence="1">Nucleus</location>
    </subcellularLocation>
</comment>
<feature type="region of interest" description="Disordered" evidence="6">
    <location>
        <begin position="115"/>
        <end position="146"/>
    </location>
</feature>
<dbReference type="GO" id="GO:0000976">
    <property type="term" value="F:transcription cis-regulatory region binding"/>
    <property type="evidence" value="ECO:0007669"/>
    <property type="project" value="TreeGrafter"/>
</dbReference>
<evidence type="ECO:0000313" key="9">
    <source>
        <dbReference type="EMBL" id="OAE27470.1"/>
    </source>
</evidence>
<evidence type="ECO:0000256" key="3">
    <source>
        <dbReference type="ARBA" id="ARBA00023125"/>
    </source>
</evidence>
<evidence type="ECO:0000256" key="6">
    <source>
        <dbReference type="SAM" id="MobiDB-lite"/>
    </source>
</evidence>
<name>A0A176W357_MARPO</name>
<evidence type="ECO:0000259" key="7">
    <source>
        <dbReference type="PROSITE" id="PS50811"/>
    </source>
</evidence>
<organism evidence="9 10">
    <name type="scientific">Marchantia polymorpha subsp. ruderalis</name>
    <dbReference type="NCBI Taxonomy" id="1480154"/>
    <lineage>
        <taxon>Eukaryota</taxon>
        <taxon>Viridiplantae</taxon>
        <taxon>Streptophyta</taxon>
        <taxon>Embryophyta</taxon>
        <taxon>Marchantiophyta</taxon>
        <taxon>Marchantiopsida</taxon>
        <taxon>Marchantiidae</taxon>
        <taxon>Marchantiales</taxon>
        <taxon>Marchantiaceae</taxon>
        <taxon>Marchantia</taxon>
    </lineage>
</organism>
<feature type="compositionally biased region" description="Basic residues" evidence="6">
    <location>
        <begin position="205"/>
        <end position="222"/>
    </location>
</feature>
<dbReference type="PANTHER" id="PTHR32096:SF146">
    <property type="entry name" value="WRKY TRANSCRIPTION FACTOR 19-RELATED"/>
    <property type="match status" value="1"/>
</dbReference>
<dbReference type="SUPFAM" id="SSF118290">
    <property type="entry name" value="WRKY DNA-binding domain"/>
    <property type="match status" value="1"/>
</dbReference>
<accession>A0A176W357</accession>
<evidence type="ECO:0000256" key="5">
    <source>
        <dbReference type="ARBA" id="ARBA00023242"/>
    </source>
</evidence>
<sequence>METTNESPTITVLRRDVEDIKDCLVQLSAKQESICSSDILQACSRVDGEAKCCNSEAKRVLTEKQDQMSFLLKFVLNKLEHILPTAASTGQVESSSGLKRSRPLTPLRVCRPSGAGFLADSGPGGNGVSGVTGAEDTPPTSPGPNKFYKVGTDSKAPGHRLYMPTAIIGKLSVETAASASIAVGSNSFGNGVSSKPVVNALGIKSPKKRPTRSRRDRNRQRNKQSEAPVAIQRLKPGEQGKIPDDGYLWRKYGNKPIKTASYKRGYFKCRHFKEMKCNATKIVQQTNSDPSVFHVTYKDTHTCKQAPQHGGAAGGVNHSADGENGSLADQISRVGDMPCETLDYEPAGLDWPASPDNSSASEDLFPQSEEEGVESSRLGDQHSLLDFADDLGPELSQDLADANLLQQVQDSSLGSLDVSQVQNWQQVTTSPEKLKLHPGKMHPGLDQLEMDQLDVVNMEEIVLNASQGCNWNFEFSDIAFWQPELVDVQSCFQPGD</sequence>
<proteinExistence type="predicted"/>
<dbReference type="Proteomes" id="UP001162541">
    <property type="component" value="Chromosome 1"/>
</dbReference>
<feature type="domain" description="WRKY" evidence="7">
    <location>
        <begin position="238"/>
        <end position="301"/>
    </location>
</feature>
<dbReference type="AlphaFoldDB" id="A0A176W357"/>
<dbReference type="InterPro" id="IPR003657">
    <property type="entry name" value="WRKY_dom"/>
</dbReference>